<protein>
    <recommendedName>
        <fullName evidence="5">Infection structure specific protein</fullName>
    </recommendedName>
</protein>
<feature type="region of interest" description="Disordered" evidence="1">
    <location>
        <begin position="201"/>
        <end position="225"/>
    </location>
</feature>
<keyword evidence="4" id="KW-1185">Reference proteome</keyword>
<evidence type="ECO:0008006" key="5">
    <source>
        <dbReference type="Google" id="ProtNLM"/>
    </source>
</evidence>
<evidence type="ECO:0000256" key="1">
    <source>
        <dbReference type="SAM" id="MobiDB-lite"/>
    </source>
</evidence>
<reference evidence="3 4" key="2">
    <citation type="journal article" date="2013" name="IMA Fungus">
        <title>IMA Genome-F 1: Ceratocystis fimbriata: Draft nuclear genome sequence for the plant pathogen, Ceratocystis fimbriata.</title>
        <authorList>
            <person name="Wilken P.M."/>
            <person name="Steenkamp E.T."/>
            <person name="Wingfield M.J."/>
            <person name="de Beer Z.W."/>
            <person name="Wingfield B.D."/>
        </authorList>
    </citation>
    <scope>NUCLEOTIDE SEQUENCE [LARGE SCALE GENOMIC DNA]</scope>
    <source>
        <strain evidence="3 4">CBS 114723</strain>
    </source>
</reference>
<proteinExistence type="predicted"/>
<dbReference type="Proteomes" id="UP000222788">
    <property type="component" value="Unassembled WGS sequence"/>
</dbReference>
<accession>A0A2C5WY31</accession>
<dbReference type="AlphaFoldDB" id="A0A2C5WY31"/>
<sequence>MHYLKSLLALTASVATVSAMAAPHPMITPAPKMVRIRRDIFDDLGNVIEDGANSVADSVEDAANDIADSAEDAANDVADGVNDIGNDISRWGSSIFTNAEQSATCISLASALVDSNPPRPTDDLRDLLEDSQSASGHNCLTSVPASLTSEYSAYETSAVNWYSSASSLISSYQASCPTFGDLNVQRLVPCSTISGMPAITSGGSASGSSRTSGASSTSSSTVTGSAPRNGGLAAGALVALVGVIALF</sequence>
<reference evidence="3 4" key="1">
    <citation type="journal article" date="2013" name="Fungal Biol.">
        <title>Analysis of microsatellite markers in the genome of the plant pathogen Ceratocystis fimbriata.</title>
        <authorList>
            <person name="Simpson M.C."/>
            <person name="Wilken P.M."/>
            <person name="Coetzee M.P."/>
            <person name="Wingfield M.J."/>
            <person name="Wingfield B.D."/>
        </authorList>
    </citation>
    <scope>NUCLEOTIDE SEQUENCE [LARGE SCALE GENOMIC DNA]</scope>
    <source>
        <strain evidence="3 4">CBS 114723</strain>
    </source>
</reference>
<evidence type="ECO:0000313" key="3">
    <source>
        <dbReference type="EMBL" id="PHH51095.1"/>
    </source>
</evidence>
<feature type="chain" id="PRO_5012293267" description="Infection structure specific protein" evidence="2">
    <location>
        <begin position="20"/>
        <end position="247"/>
    </location>
</feature>
<gene>
    <name evidence="3" type="ORF">CFIMG_007254RA00001</name>
</gene>
<evidence type="ECO:0000313" key="4">
    <source>
        <dbReference type="Proteomes" id="UP000222788"/>
    </source>
</evidence>
<dbReference type="EMBL" id="APWK03000104">
    <property type="protein sequence ID" value="PHH51095.1"/>
    <property type="molecule type" value="Genomic_DNA"/>
</dbReference>
<comment type="caution">
    <text evidence="3">The sequence shown here is derived from an EMBL/GenBank/DDBJ whole genome shotgun (WGS) entry which is preliminary data.</text>
</comment>
<feature type="signal peptide" evidence="2">
    <location>
        <begin position="1"/>
        <end position="19"/>
    </location>
</feature>
<organism evidence="3 4">
    <name type="scientific">Ceratocystis fimbriata CBS 114723</name>
    <dbReference type="NCBI Taxonomy" id="1035309"/>
    <lineage>
        <taxon>Eukaryota</taxon>
        <taxon>Fungi</taxon>
        <taxon>Dikarya</taxon>
        <taxon>Ascomycota</taxon>
        <taxon>Pezizomycotina</taxon>
        <taxon>Sordariomycetes</taxon>
        <taxon>Hypocreomycetidae</taxon>
        <taxon>Microascales</taxon>
        <taxon>Ceratocystidaceae</taxon>
        <taxon>Ceratocystis</taxon>
    </lineage>
</organism>
<keyword evidence="2" id="KW-0732">Signal</keyword>
<name>A0A2C5WY31_9PEZI</name>
<evidence type="ECO:0000256" key="2">
    <source>
        <dbReference type="SAM" id="SignalP"/>
    </source>
</evidence>
<dbReference type="Gene3D" id="1.20.120.20">
    <property type="entry name" value="Apolipoprotein"/>
    <property type="match status" value="1"/>
</dbReference>